<evidence type="ECO:0000313" key="2">
    <source>
        <dbReference type="Proteomes" id="UP000324781"/>
    </source>
</evidence>
<keyword evidence="2" id="KW-1185">Reference proteome</keyword>
<dbReference type="InterPro" id="IPR056298">
    <property type="entry name" value="AlkZ-rel"/>
</dbReference>
<protein>
    <submittedName>
        <fullName evidence="1">Uncharacterized protein</fullName>
    </submittedName>
</protein>
<dbReference type="OrthoDB" id="1067148at2"/>
<name>A0A1M6H7I3_9FIRM</name>
<dbReference type="EMBL" id="FQZP01000030">
    <property type="protein sequence ID" value="SHJ18155.1"/>
    <property type="molecule type" value="Genomic_DNA"/>
</dbReference>
<gene>
    <name evidence="1" type="ORF">SAMN05444373_10304</name>
</gene>
<reference evidence="1 2" key="1">
    <citation type="submission" date="2016-11" db="EMBL/GenBank/DDBJ databases">
        <authorList>
            <person name="Varghese N."/>
            <person name="Submissions S."/>
        </authorList>
    </citation>
    <scope>NUCLEOTIDE SEQUENCE [LARGE SCALE GENOMIC DNA]</scope>
    <source>
        <strain evidence="1 2">DSM 19027</strain>
    </source>
</reference>
<organism evidence="1 2">
    <name type="scientific">Thermoclostridium caenicola</name>
    <dbReference type="NCBI Taxonomy" id="659425"/>
    <lineage>
        <taxon>Bacteria</taxon>
        <taxon>Bacillati</taxon>
        <taxon>Bacillota</taxon>
        <taxon>Clostridia</taxon>
        <taxon>Eubacteriales</taxon>
        <taxon>Oscillospiraceae</taxon>
        <taxon>Thermoclostridium</taxon>
    </lineage>
</organism>
<evidence type="ECO:0000313" key="1">
    <source>
        <dbReference type="EMBL" id="SHJ18155.1"/>
    </source>
</evidence>
<dbReference type="RefSeq" id="WP_149678922.1">
    <property type="nucleotide sequence ID" value="NZ_FQZP01000030.1"/>
</dbReference>
<sequence>MILNTYEDFIERVNQLGYMSFSNLLPGFPSLDRETRPEQWHTGDPETDPWQWKDRAANERKLAFGCLLGGHKGFISESLYPYFYAACHPRGAMEERWAEGAISYTEWQIWQIFCQNGEPDTREIRRLMGVTKKQGANKVDIAMKELQRTFYITVSGNRRKLNRRGEPYGWAVNTYMKVTDWAPESWLAKADKISREEAVARILDVGISISNSVERKELARVLKLR</sequence>
<dbReference type="Pfam" id="PF24741">
    <property type="entry name" value="AlkZ-rel"/>
    <property type="match status" value="1"/>
</dbReference>
<dbReference type="Proteomes" id="UP000324781">
    <property type="component" value="Unassembled WGS sequence"/>
</dbReference>
<accession>A0A1M6H7I3</accession>
<dbReference type="AlphaFoldDB" id="A0A1M6H7I3"/>
<proteinExistence type="predicted"/>